<keyword evidence="3" id="KW-1185">Reference proteome</keyword>
<evidence type="ECO:0000313" key="2">
    <source>
        <dbReference type="EMBL" id="KAF2793873.1"/>
    </source>
</evidence>
<proteinExistence type="predicted"/>
<dbReference type="PANTHER" id="PTHR39596:SF2">
    <property type="entry name" value="HET DOMAIN PROTEIN (AFU_ORTHOLOGUE AFUA_1G17550)-RELATED"/>
    <property type="match status" value="1"/>
</dbReference>
<dbReference type="PANTHER" id="PTHR39596">
    <property type="match status" value="1"/>
</dbReference>
<dbReference type="EMBL" id="MU001911">
    <property type="protein sequence ID" value="KAF2793873.1"/>
    <property type="molecule type" value="Genomic_DNA"/>
</dbReference>
<gene>
    <name evidence="2" type="ORF">K505DRAFT_417498</name>
</gene>
<evidence type="ECO:0000313" key="3">
    <source>
        <dbReference type="Proteomes" id="UP000799757"/>
    </source>
</evidence>
<reference evidence="2" key="1">
    <citation type="journal article" date="2020" name="Stud. Mycol.">
        <title>101 Dothideomycetes genomes: a test case for predicting lifestyles and emergence of pathogens.</title>
        <authorList>
            <person name="Haridas S."/>
            <person name="Albert R."/>
            <person name="Binder M."/>
            <person name="Bloem J."/>
            <person name="Labutti K."/>
            <person name="Salamov A."/>
            <person name="Andreopoulos B."/>
            <person name="Baker S."/>
            <person name="Barry K."/>
            <person name="Bills G."/>
            <person name="Bluhm B."/>
            <person name="Cannon C."/>
            <person name="Castanera R."/>
            <person name="Culley D."/>
            <person name="Daum C."/>
            <person name="Ezra D."/>
            <person name="Gonzalez J."/>
            <person name="Henrissat B."/>
            <person name="Kuo A."/>
            <person name="Liang C."/>
            <person name="Lipzen A."/>
            <person name="Lutzoni F."/>
            <person name="Magnuson J."/>
            <person name="Mondo S."/>
            <person name="Nolan M."/>
            <person name="Ohm R."/>
            <person name="Pangilinan J."/>
            <person name="Park H.-J."/>
            <person name="Ramirez L."/>
            <person name="Alfaro M."/>
            <person name="Sun H."/>
            <person name="Tritt A."/>
            <person name="Yoshinaga Y."/>
            <person name="Zwiers L.-H."/>
            <person name="Turgeon B."/>
            <person name="Goodwin S."/>
            <person name="Spatafora J."/>
            <person name="Crous P."/>
            <person name="Grigoriev I."/>
        </authorList>
    </citation>
    <scope>NUCLEOTIDE SEQUENCE</scope>
    <source>
        <strain evidence="2">CBS 109.77</strain>
    </source>
</reference>
<evidence type="ECO:0008006" key="4">
    <source>
        <dbReference type="Google" id="ProtNLM"/>
    </source>
</evidence>
<accession>A0A6A6XCX9</accession>
<feature type="region of interest" description="Disordered" evidence="1">
    <location>
        <begin position="853"/>
        <end position="949"/>
    </location>
</feature>
<dbReference type="OrthoDB" id="2426273at2759"/>
<dbReference type="AlphaFoldDB" id="A0A6A6XCX9"/>
<organism evidence="2 3">
    <name type="scientific">Melanomma pulvis-pyrius CBS 109.77</name>
    <dbReference type="NCBI Taxonomy" id="1314802"/>
    <lineage>
        <taxon>Eukaryota</taxon>
        <taxon>Fungi</taxon>
        <taxon>Dikarya</taxon>
        <taxon>Ascomycota</taxon>
        <taxon>Pezizomycotina</taxon>
        <taxon>Dothideomycetes</taxon>
        <taxon>Pleosporomycetidae</taxon>
        <taxon>Pleosporales</taxon>
        <taxon>Melanommataceae</taxon>
        <taxon>Melanomma</taxon>
    </lineage>
</organism>
<dbReference type="Proteomes" id="UP000799757">
    <property type="component" value="Unassembled WGS sequence"/>
</dbReference>
<protein>
    <recommendedName>
        <fullName evidence="4">Heterokaryon incompatibility domain-containing protein</fullName>
    </recommendedName>
</protein>
<sequence>MQHLGLNIPEGEFDVTNCGNEYLKTCFFYDFPATQGWNLDTSTYKFKKDTSKKTVKFPQLMQSWLFFGLIAAVVYDDNCRTFDPALLVTVDKSKICTDNLVDILNDWYAWEQKEENRKGQEMRMIRAQLALDLARKVVKQYCSYENLEMEGRVHGPFHLDSSLALSLMVLGETLTNAKARILNQIEFNISGWSGDATMGWGTPLAVLEKMKRANWCPRTMRLLRAQLRENATALLSVYLSHRGHTFVGHKEANCDEDVCRVKSEDSRFPNDYATKHHPSCLHIGLGPDCTPNETCHHIDDDDFKKDEEIHESPTCHAPCHEMIGVDIEKVVRIIDKGKIPLIKFKRRESLKDPIELDVIENTSCKEYATISHVWSDGYGNVKHNKLWGCQLDYFWELLKEAQAQRTRQNRGESRLKPEPLPFWIDTLTIPVQKEHKPARKKAVGQIFDVYLKARYTIVIDNGLNSMTWTDKYTTTAMRILASGWMRRLWTLQEAYLSRKLFFAFKPYGDADAEQPLVDLDEIEELFVETNDELVSNLAVNARSYYHNMLGRDRKARIHELTSTNSVGLIASVWRAAQWRTTSHLEHETLALATLLNLDYQDKSFGTAELLNKKEDKEGKLNEMMKDFWMALEESYPGSIPPGIIFLPGDRIKLKGFGWAPRSWMSAQGVDHPDPISIISKSATLLPLKGGLLVEFPGFYLHSEDRSAIVGATDGKGFWFPSDNSLVEWYHVSWADEKEYSIKKGIIDESRSEEFAIILSRPRPREIGEIGVLVEIYDKRKQRELGTNNQRWTFAVYMLCRVYVRRETDEVKLKQKRQEMVESRRPEDRSNVICGQTLDEEQKWFVDKRITSMSNTREGDTDEEVAHATSEVDIPAAARSRPIGIRGQTEGVPQPQLDAGTSYSGTEASDDGSGVLPGFPTSNNQDPAGRPGLPDPASSSPRKQSLEVEEVVNIREVGNGTPPALLRRQNTIMTEGKNEKDPNLFSRLKRHFTFK</sequence>
<evidence type="ECO:0000256" key="1">
    <source>
        <dbReference type="SAM" id="MobiDB-lite"/>
    </source>
</evidence>
<name>A0A6A6XCX9_9PLEO</name>